<feature type="domain" description="CBS" evidence="7">
    <location>
        <begin position="1203"/>
        <end position="1263"/>
    </location>
</feature>
<protein>
    <submittedName>
        <fullName evidence="8">Putative 5'-AMP-activated protein kinase subunit gamma-2</fullName>
    </submittedName>
</protein>
<evidence type="ECO:0000256" key="6">
    <source>
        <dbReference type="SAM" id="MobiDB-lite"/>
    </source>
</evidence>
<dbReference type="GO" id="GO:0016301">
    <property type="term" value="F:kinase activity"/>
    <property type="evidence" value="ECO:0007669"/>
    <property type="project" value="UniProtKB-KW"/>
</dbReference>
<evidence type="ECO:0000256" key="4">
    <source>
        <dbReference type="ARBA" id="ARBA00025878"/>
    </source>
</evidence>
<keyword evidence="2" id="KW-0677">Repeat</keyword>
<feature type="compositionally biased region" description="Polar residues" evidence="6">
    <location>
        <begin position="233"/>
        <end position="243"/>
    </location>
</feature>
<feature type="region of interest" description="Disordered" evidence="6">
    <location>
        <begin position="224"/>
        <end position="270"/>
    </location>
</feature>
<feature type="compositionally biased region" description="Basic residues" evidence="6">
    <location>
        <begin position="692"/>
        <end position="703"/>
    </location>
</feature>
<dbReference type="Gene3D" id="3.10.580.10">
    <property type="entry name" value="CBS-domain"/>
    <property type="match status" value="2"/>
</dbReference>
<dbReference type="STRING" id="35525.A0A165A7U1"/>
<dbReference type="CDD" id="cd04641">
    <property type="entry name" value="CBS_euAMPK_gamma-like_repeat2"/>
    <property type="match status" value="1"/>
</dbReference>
<keyword evidence="3 5" id="KW-0129">CBS domain</keyword>
<comment type="caution">
    <text evidence="8">The sequence shown here is derived from an EMBL/GenBank/DDBJ whole genome shotgun (WGS) entry which is preliminary data.</text>
</comment>
<feature type="compositionally biased region" description="Basic and acidic residues" evidence="6">
    <location>
        <begin position="762"/>
        <end position="780"/>
    </location>
</feature>
<evidence type="ECO:0000256" key="2">
    <source>
        <dbReference type="ARBA" id="ARBA00022737"/>
    </source>
</evidence>
<evidence type="ECO:0000256" key="1">
    <source>
        <dbReference type="ARBA" id="ARBA00006750"/>
    </source>
</evidence>
<dbReference type="GO" id="GO:0005737">
    <property type="term" value="C:cytoplasm"/>
    <property type="evidence" value="ECO:0007669"/>
    <property type="project" value="TreeGrafter"/>
</dbReference>
<dbReference type="PANTHER" id="PTHR13780">
    <property type="entry name" value="AMP-ACTIVATED PROTEIN KINASE, GAMMA REGULATORY SUBUNIT"/>
    <property type="match status" value="1"/>
</dbReference>
<feature type="domain" description="CBS" evidence="7">
    <location>
        <begin position="1284"/>
        <end position="1342"/>
    </location>
</feature>
<organism evidence="8 9">
    <name type="scientific">Daphnia magna</name>
    <dbReference type="NCBI Taxonomy" id="35525"/>
    <lineage>
        <taxon>Eukaryota</taxon>
        <taxon>Metazoa</taxon>
        <taxon>Ecdysozoa</taxon>
        <taxon>Arthropoda</taxon>
        <taxon>Crustacea</taxon>
        <taxon>Branchiopoda</taxon>
        <taxon>Diplostraca</taxon>
        <taxon>Cladocera</taxon>
        <taxon>Anomopoda</taxon>
        <taxon>Daphniidae</taxon>
        <taxon>Daphnia</taxon>
    </lineage>
</organism>
<feature type="region of interest" description="Disordered" evidence="6">
    <location>
        <begin position="128"/>
        <end position="165"/>
    </location>
</feature>
<dbReference type="EMBL" id="LRGB01000642">
    <property type="protein sequence ID" value="KZS17277.1"/>
    <property type="molecule type" value="Genomic_DNA"/>
</dbReference>
<feature type="compositionally biased region" description="Basic and acidic residues" evidence="6">
    <location>
        <begin position="741"/>
        <end position="753"/>
    </location>
</feature>
<feature type="compositionally biased region" description="Low complexity" evidence="6">
    <location>
        <begin position="128"/>
        <end position="138"/>
    </location>
</feature>
<dbReference type="PANTHER" id="PTHR13780:SF35">
    <property type="entry name" value="LD22662P"/>
    <property type="match status" value="1"/>
</dbReference>
<feature type="compositionally biased region" description="Low complexity" evidence="6">
    <location>
        <begin position="56"/>
        <end position="67"/>
    </location>
</feature>
<keyword evidence="8" id="KW-0808">Transferase</keyword>
<feature type="region of interest" description="Disordered" evidence="6">
    <location>
        <begin position="660"/>
        <end position="724"/>
    </location>
</feature>
<feature type="domain" description="CBS" evidence="7">
    <location>
        <begin position="1357"/>
        <end position="1419"/>
    </location>
</feature>
<evidence type="ECO:0000313" key="9">
    <source>
        <dbReference type="Proteomes" id="UP000076858"/>
    </source>
</evidence>
<feature type="compositionally biased region" description="Basic and acidic residues" evidence="6">
    <location>
        <begin position="250"/>
        <end position="262"/>
    </location>
</feature>
<dbReference type="Pfam" id="PF00571">
    <property type="entry name" value="CBS"/>
    <property type="match status" value="3"/>
</dbReference>
<feature type="region of interest" description="Disordered" evidence="6">
    <location>
        <begin position="15"/>
        <end position="75"/>
    </location>
</feature>
<evidence type="ECO:0000256" key="3">
    <source>
        <dbReference type="ARBA" id="ARBA00023122"/>
    </source>
</evidence>
<accession>A0A165A7U1</accession>
<feature type="region of interest" description="Disordered" evidence="6">
    <location>
        <begin position="740"/>
        <end position="796"/>
    </location>
</feature>
<feature type="region of interest" description="Disordered" evidence="6">
    <location>
        <begin position="619"/>
        <end position="647"/>
    </location>
</feature>
<dbReference type="InterPro" id="IPR000644">
    <property type="entry name" value="CBS_dom"/>
</dbReference>
<evidence type="ECO:0000313" key="8">
    <source>
        <dbReference type="EMBL" id="KZS17277.1"/>
    </source>
</evidence>
<dbReference type="FunFam" id="3.10.580.10:FF:000003">
    <property type="entry name" value="Protein kinase AMP-activated non-catalytic subunit gamma 1"/>
    <property type="match status" value="1"/>
</dbReference>
<dbReference type="PROSITE" id="PS51371">
    <property type="entry name" value="CBS"/>
    <property type="match status" value="4"/>
</dbReference>
<dbReference type="Proteomes" id="UP000076858">
    <property type="component" value="Unassembled WGS sequence"/>
</dbReference>
<feature type="region of interest" description="Disordered" evidence="6">
    <location>
        <begin position="176"/>
        <end position="195"/>
    </location>
</feature>
<keyword evidence="9" id="KW-1185">Reference proteome</keyword>
<dbReference type="GO" id="GO:0019887">
    <property type="term" value="F:protein kinase regulator activity"/>
    <property type="evidence" value="ECO:0007669"/>
    <property type="project" value="TreeGrafter"/>
</dbReference>
<dbReference type="InterPro" id="IPR046342">
    <property type="entry name" value="CBS_dom_sf"/>
</dbReference>
<dbReference type="GO" id="GO:0016208">
    <property type="term" value="F:AMP binding"/>
    <property type="evidence" value="ECO:0007669"/>
    <property type="project" value="TreeGrafter"/>
</dbReference>
<keyword evidence="8" id="KW-0418">Kinase</keyword>
<proteinExistence type="inferred from homology"/>
<dbReference type="SMART" id="SM00116">
    <property type="entry name" value="CBS"/>
    <property type="match status" value="4"/>
</dbReference>
<dbReference type="GO" id="GO:0019901">
    <property type="term" value="F:protein kinase binding"/>
    <property type="evidence" value="ECO:0007669"/>
    <property type="project" value="TreeGrafter"/>
</dbReference>
<name>A0A165A7U1_9CRUS</name>
<gene>
    <name evidence="8" type="ORF">APZ42_016872</name>
</gene>
<dbReference type="SUPFAM" id="SSF54631">
    <property type="entry name" value="CBS-domain pair"/>
    <property type="match status" value="2"/>
</dbReference>
<reference evidence="8 9" key="1">
    <citation type="submission" date="2016-03" db="EMBL/GenBank/DDBJ databases">
        <title>EvidentialGene: Evidence-directed Construction of Genes on Genomes.</title>
        <authorList>
            <person name="Gilbert D.G."/>
            <person name="Choi J.-H."/>
            <person name="Mockaitis K."/>
            <person name="Colbourne J."/>
            <person name="Pfrender M."/>
        </authorList>
    </citation>
    <scope>NUCLEOTIDE SEQUENCE [LARGE SCALE GENOMIC DNA]</scope>
    <source>
        <strain evidence="8 9">Xinb3</strain>
        <tissue evidence="8">Complete organism</tissue>
    </source>
</reference>
<comment type="similarity">
    <text evidence="1">Belongs to the 5'-AMP-activated protein kinase gamma subunit family.</text>
</comment>
<dbReference type="OrthoDB" id="449052at2759"/>
<evidence type="ECO:0000259" key="7">
    <source>
        <dbReference type="PROSITE" id="PS51371"/>
    </source>
</evidence>
<sequence>MALWSYFGERRSFRRSSDSNQNVGRRLVNGQQLHRGRSVSETNDSVLEDVEEEIPSTESGSSPTESSVYHSLPSYQGSLHRHNTLFKRWMASRNRSVDESASSNSLNRRGELLNEPVRVHYHRRPVQTNTTNNNTITTSMFTPNSRQRVRHSSAPVPNQPLRLDPNFVDKNLIDVKEDANDGGGNESEDNGVHSNKTDIWIPRRNYVYRKSSLPLPVIVTEDVDASEVDRSRSPSGAMTSQDSGARPRAAAHEDRLRRKSGDDVGLFGSPGRHKALGSAHIFEAFRPRSKSDAQRAIKKPNIMSTVKNAVQNSLMGSPIVAGRIASPGSPSSLPYDVPTTYGSGNGVADKNRTRSITEASTSRGPVSKVMDMFRNRSQSVTSDDKRKIRSLPVLRISTHLLKSYKETIPVACCPIAYVVCVTDLSLSYFFVRTHNPAFLNNLFTPFTRNSSCGTDSTQEQQQSLQQSLSVFGKTFSIVSIEIKVSLKMEGKGEFFSMDDLETAVSMASIADESYPSQVFTELEPLEVESVNIPQKSNASTISLLGSLSTMDATESVNSFQYTNPCMPANSFSSVALKSDDPMWLSCLTPEPPITPLPKVDHEFINDLLSLVDENPVAEASVDSPSSLPFHPEPNAIRQLPPRAKSSSKISAESFHHLFSFGKSHSHPNEETKSGSVKMDCSIDGQKMSGEKGHRHFWSHRTKHSSIEDKKNDSSNSTSHSHGSSHILHELGHYLRRFSHSSSHDKEVGTEPPRKHNRVHRVSYSEDSEKPAPIAMRDRSHSMGAKPKKRNDKTNTSPQAVQTVYNIYDTIVKEGKYRLINKLCWLLINRVEAVGARWLNRLFGNVQSRRADKFPCKVGCCWGEPSLFRVQELLDLVGQDVCKRVGSAAPDARRLNLPVYSKGWNSPECQPTSFELSPLLANDSARVQIVKSQPLSFTKVACPPTSECLSKNADNASVRDSSLLVERGNELRPRVQSDFVRSRLNRPRVTQTHPPSPGLSDFWNELSHTLHFLRFRNPVMCEVSYTANCAPAARLFIPSPIDKPFVSFLMLTPPPSPALSIHSTYSIRPPFAVRSSHNFIRVSSLKERSGALIRRGDDRRRASLGAGIPGALRTGDSASFDPNHAAILFRDSRGLPVADPFLDKLDFGDLVRIQGDDEEYSVDQIKEFEDVQHPNWREISDIADDENQIFVKFFKFHKCYDLIPTSAKLVVFDTQLLVKKAFFALVHNGVRAAPLWDSKKQCFVGMLTITDFIRILQMYYKSPLVQMEELEEHKLDTWRNVLQQDYKGLQSISPDASLFDAIYTLISNRIHRLPVIDPQTGNVLYIVTHKRILRFLFLYLKDMPKPSFMNKTLRELNIGTYVNVETARPDTPIITALTKFVERRVSALPIVDAQGRLVDIYSKFDVINLAAEKTYNNLDITLTQANEHRNTWFEGVSKCHLDDSLGTVMEKIVRAEVHRLVVVDNEDHVIGVISLSDILSELVLKPSLSFAGHSKKNSLCSDAENTGTIPEETGSDDEIELAFKAETLDQPLASCEDIAMMDDDESSRELRDALNGVTMAETNKPTVVYVGE</sequence>
<feature type="domain" description="CBS" evidence="7">
    <location>
        <begin position="1428"/>
        <end position="1489"/>
    </location>
</feature>
<feature type="compositionally biased region" description="Low complexity" evidence="6">
    <location>
        <begin position="713"/>
        <end position="724"/>
    </location>
</feature>
<dbReference type="GO" id="GO:0005634">
    <property type="term" value="C:nucleus"/>
    <property type="evidence" value="ECO:0007669"/>
    <property type="project" value="TreeGrafter"/>
</dbReference>
<evidence type="ECO:0000256" key="5">
    <source>
        <dbReference type="PROSITE-ProRule" id="PRU00703"/>
    </source>
</evidence>
<dbReference type="CDD" id="cd04618">
    <property type="entry name" value="CBS_euAMPK_gamma-like_repeat1"/>
    <property type="match status" value="1"/>
</dbReference>
<feature type="compositionally biased region" description="Acidic residues" evidence="6">
    <location>
        <begin position="46"/>
        <end position="55"/>
    </location>
</feature>
<dbReference type="InterPro" id="IPR050511">
    <property type="entry name" value="AMPK_gamma/SDS23_families"/>
</dbReference>
<comment type="subunit">
    <text evidence="4">AMPK is a heterotrimer of an alpha catalytic subunit (PRKAA1 or PRKAA2), a beta (PRKAB1 or PRKAB2) and a gamma non-catalytic subunits (PRKAG1, PRKAG2 or PRKAG3). Interacts with FNIP1 and FNIP2.</text>
</comment>
<dbReference type="GO" id="GO:0031588">
    <property type="term" value="C:nucleotide-activated protein kinase complex"/>
    <property type="evidence" value="ECO:0007669"/>
    <property type="project" value="TreeGrafter"/>
</dbReference>